<dbReference type="Proteomes" id="UP001195483">
    <property type="component" value="Unassembled WGS sequence"/>
</dbReference>
<dbReference type="EMBL" id="JAEAOA010001851">
    <property type="protein sequence ID" value="KAK3584325.1"/>
    <property type="molecule type" value="Genomic_DNA"/>
</dbReference>
<proteinExistence type="predicted"/>
<comment type="caution">
    <text evidence="1">The sequence shown here is derived from an EMBL/GenBank/DDBJ whole genome shotgun (WGS) entry which is preliminary data.</text>
</comment>
<name>A0AAE0VPJ8_9BIVA</name>
<evidence type="ECO:0000313" key="1">
    <source>
        <dbReference type="EMBL" id="KAK3584325.1"/>
    </source>
</evidence>
<reference evidence="1" key="2">
    <citation type="journal article" date="2021" name="Genome Biol. Evol.">
        <title>Developing a high-quality reference genome for a parasitic bivalve with doubly uniparental inheritance (Bivalvia: Unionida).</title>
        <authorList>
            <person name="Smith C.H."/>
        </authorList>
    </citation>
    <scope>NUCLEOTIDE SEQUENCE</scope>
    <source>
        <strain evidence="1">CHS0354</strain>
        <tissue evidence="1">Mantle</tissue>
    </source>
</reference>
<organism evidence="1 2">
    <name type="scientific">Potamilus streckersoni</name>
    <dbReference type="NCBI Taxonomy" id="2493646"/>
    <lineage>
        <taxon>Eukaryota</taxon>
        <taxon>Metazoa</taxon>
        <taxon>Spiralia</taxon>
        <taxon>Lophotrochozoa</taxon>
        <taxon>Mollusca</taxon>
        <taxon>Bivalvia</taxon>
        <taxon>Autobranchia</taxon>
        <taxon>Heteroconchia</taxon>
        <taxon>Palaeoheterodonta</taxon>
        <taxon>Unionida</taxon>
        <taxon>Unionoidea</taxon>
        <taxon>Unionidae</taxon>
        <taxon>Ambleminae</taxon>
        <taxon>Lampsilini</taxon>
        <taxon>Potamilus</taxon>
    </lineage>
</organism>
<sequence length="167" mass="18877">MQSLDHLTKEDSFAFLKRSLLISFTATISWLRNTGLLTREDRNVHIPGFSPGYSLAQGDCLYSSLSYLWTGNMNQMVHIFRLGAAAHAALHIEHHLRKLMSEGFSSVDDVRMMMESFCPEEVRQRSPEANNPEELLRYILQEEARLTAKPNCYSGVFAGQGLCGVSY</sequence>
<evidence type="ECO:0000313" key="2">
    <source>
        <dbReference type="Proteomes" id="UP001195483"/>
    </source>
</evidence>
<reference evidence="1" key="1">
    <citation type="journal article" date="2021" name="Genome Biol. Evol.">
        <title>A High-Quality Reference Genome for a Parasitic Bivalve with Doubly Uniparental Inheritance (Bivalvia: Unionida).</title>
        <authorList>
            <person name="Smith C.H."/>
        </authorList>
    </citation>
    <scope>NUCLEOTIDE SEQUENCE</scope>
    <source>
        <strain evidence="1">CHS0354</strain>
    </source>
</reference>
<protein>
    <submittedName>
        <fullName evidence="1">Uncharacterized protein</fullName>
    </submittedName>
</protein>
<reference evidence="1" key="3">
    <citation type="submission" date="2023-05" db="EMBL/GenBank/DDBJ databases">
        <authorList>
            <person name="Smith C.H."/>
        </authorList>
    </citation>
    <scope>NUCLEOTIDE SEQUENCE</scope>
    <source>
        <strain evidence="1">CHS0354</strain>
        <tissue evidence="1">Mantle</tissue>
    </source>
</reference>
<accession>A0AAE0VPJ8</accession>
<keyword evidence="2" id="KW-1185">Reference proteome</keyword>
<dbReference type="AlphaFoldDB" id="A0AAE0VPJ8"/>
<gene>
    <name evidence="1" type="ORF">CHS0354_030995</name>
</gene>